<dbReference type="Proteomes" id="UP000712600">
    <property type="component" value="Unassembled WGS sequence"/>
</dbReference>
<dbReference type="AlphaFoldDB" id="A0A8S9QV09"/>
<comment type="caution">
    <text evidence="1">The sequence shown here is derived from an EMBL/GenBank/DDBJ whole genome shotgun (WGS) entry which is preliminary data.</text>
</comment>
<organism evidence="1 2">
    <name type="scientific">Brassica cretica</name>
    <name type="common">Mustard</name>
    <dbReference type="NCBI Taxonomy" id="69181"/>
    <lineage>
        <taxon>Eukaryota</taxon>
        <taxon>Viridiplantae</taxon>
        <taxon>Streptophyta</taxon>
        <taxon>Embryophyta</taxon>
        <taxon>Tracheophyta</taxon>
        <taxon>Spermatophyta</taxon>
        <taxon>Magnoliopsida</taxon>
        <taxon>eudicotyledons</taxon>
        <taxon>Gunneridae</taxon>
        <taxon>Pentapetalae</taxon>
        <taxon>rosids</taxon>
        <taxon>malvids</taxon>
        <taxon>Brassicales</taxon>
        <taxon>Brassicaceae</taxon>
        <taxon>Brassiceae</taxon>
        <taxon>Brassica</taxon>
    </lineage>
</organism>
<evidence type="ECO:0000313" key="2">
    <source>
        <dbReference type="Proteomes" id="UP000712600"/>
    </source>
</evidence>
<gene>
    <name evidence="1" type="ORF">F2Q69_00013294</name>
</gene>
<proteinExistence type="predicted"/>
<dbReference type="EMBL" id="QGKX02000996">
    <property type="protein sequence ID" value="KAF3555527.1"/>
    <property type="molecule type" value="Genomic_DNA"/>
</dbReference>
<sequence>MQCISHTIWGGTWELGLCRSRPDPSERDLWMGMIGHDHIPAVKSRDLSVRLLSMTVNRVNGNCCGIADAPVVRARLIGFNGTWFHGRLVHKRTWLQGSIRLRHGGTELRPLAGSGMKYKRAVRVDGELVEATSQLYQMEESDGTSSEVVKLS</sequence>
<evidence type="ECO:0000313" key="1">
    <source>
        <dbReference type="EMBL" id="KAF3555527.1"/>
    </source>
</evidence>
<protein>
    <submittedName>
        <fullName evidence="1">Uncharacterized protein</fullName>
    </submittedName>
</protein>
<reference evidence="1" key="1">
    <citation type="submission" date="2019-12" db="EMBL/GenBank/DDBJ databases">
        <title>Genome sequencing and annotation of Brassica cretica.</title>
        <authorList>
            <person name="Studholme D.J."/>
            <person name="Sarris P."/>
        </authorList>
    </citation>
    <scope>NUCLEOTIDE SEQUENCE</scope>
    <source>
        <strain evidence="1">PFS-109/04</strain>
        <tissue evidence="1">Leaf</tissue>
    </source>
</reference>
<name>A0A8S9QV09_BRACR</name>
<accession>A0A8S9QV09</accession>